<feature type="domain" description="Muniscin C-terminal" evidence="1">
    <location>
        <begin position="67"/>
        <end position="239"/>
    </location>
</feature>
<proteinExistence type="predicted"/>
<name>A0ABX6EQX0_KLUMA</name>
<dbReference type="EMBL" id="CP015054">
    <property type="protein sequence ID" value="QGN13855.1"/>
    <property type="molecule type" value="Genomic_DNA"/>
</dbReference>
<dbReference type="InterPro" id="IPR018808">
    <property type="entry name" value="Muniscin_C"/>
</dbReference>
<sequence>MDLQSIVQTYLKSLEEFSRVGSDDVELTRIAIIELSRAQDLAWKLEKHAQLAGQAATEDLPLPEVHGDIVETLSCVITDDNINEVSLAGEIAIRDVNWGLQGGASRGDLYVSFSNVNALQVNERVLEKVHHVTGNVYKLNSAVDWSARDVRETSSLVAAYRVTNLPQVQCPILVTPVWQFKETETISMVNLRPLISVNYTLLKVHINIGTDAHDILSRPAGFYNKLEGTIQWDLPSLEEDMILILRYKGGKTSSVTTGSLKQPEVCVDFTASQLLTQVKLEYGRTPSCGTILPLNQMTISGNYKAQC</sequence>
<dbReference type="Proteomes" id="UP000422736">
    <property type="component" value="Chromosome 1"/>
</dbReference>
<organism evidence="2 3">
    <name type="scientific">Kluyveromyces marxianus</name>
    <name type="common">Yeast</name>
    <name type="synonym">Candida kefyr</name>
    <dbReference type="NCBI Taxonomy" id="4911"/>
    <lineage>
        <taxon>Eukaryota</taxon>
        <taxon>Fungi</taxon>
        <taxon>Dikarya</taxon>
        <taxon>Ascomycota</taxon>
        <taxon>Saccharomycotina</taxon>
        <taxon>Saccharomycetes</taxon>
        <taxon>Saccharomycetales</taxon>
        <taxon>Saccharomycetaceae</taxon>
        <taxon>Kluyveromyces</taxon>
    </lineage>
</organism>
<gene>
    <name evidence="2" type="ORF">FIM1_501</name>
</gene>
<evidence type="ECO:0000259" key="1">
    <source>
        <dbReference type="Pfam" id="PF10291"/>
    </source>
</evidence>
<evidence type="ECO:0000313" key="3">
    <source>
        <dbReference type="Proteomes" id="UP000422736"/>
    </source>
</evidence>
<protein>
    <recommendedName>
        <fullName evidence="1">Muniscin C-terminal domain-containing protein</fullName>
    </recommendedName>
</protein>
<reference evidence="2 3" key="1">
    <citation type="submission" date="2016-03" db="EMBL/GenBank/DDBJ databases">
        <title>How can Kluyveromyces marxianus grow so fast - potential evolutionary course in Saccharomyces Complex revealed by comparative genomics.</title>
        <authorList>
            <person name="Mo W."/>
            <person name="Lu W."/>
            <person name="Yang X."/>
            <person name="Qi J."/>
            <person name="Lv H."/>
        </authorList>
    </citation>
    <scope>NUCLEOTIDE SEQUENCE [LARGE SCALE GENOMIC DNA]</scope>
    <source>
        <strain evidence="2 3">FIM1</strain>
    </source>
</reference>
<reference evidence="2 3" key="2">
    <citation type="submission" date="2019-11" db="EMBL/GenBank/DDBJ databases">
        <authorList>
            <person name="Lu H."/>
        </authorList>
    </citation>
    <scope>NUCLEOTIDE SEQUENCE [LARGE SCALE GENOMIC DNA]</scope>
    <source>
        <strain evidence="2 3">FIM1</strain>
    </source>
</reference>
<dbReference type="Pfam" id="PF10291">
    <property type="entry name" value="muHD"/>
    <property type="match status" value="1"/>
</dbReference>
<keyword evidence="3" id="KW-1185">Reference proteome</keyword>
<dbReference type="InterPro" id="IPR036168">
    <property type="entry name" value="AP2_Mu_C_sf"/>
</dbReference>
<evidence type="ECO:0000313" key="2">
    <source>
        <dbReference type="EMBL" id="QGN13855.1"/>
    </source>
</evidence>
<dbReference type="SUPFAM" id="SSF49447">
    <property type="entry name" value="Second domain of Mu2 adaptin subunit (ap50) of ap2 adaptor"/>
    <property type="match status" value="1"/>
</dbReference>
<accession>A0ABX6EQX0</accession>